<dbReference type="GO" id="GO:0048471">
    <property type="term" value="C:perinuclear region of cytoplasm"/>
    <property type="evidence" value="ECO:0007669"/>
    <property type="project" value="UniProtKB-SubCell"/>
</dbReference>
<evidence type="ECO:0000256" key="4">
    <source>
        <dbReference type="ARBA" id="ARBA00009557"/>
    </source>
</evidence>
<accession>A0A8S4BL95</accession>
<gene>
    <name evidence="15" type="ORF">MMEN_LOCUS16321</name>
</gene>
<dbReference type="GO" id="GO:0051015">
    <property type="term" value="F:actin filament binding"/>
    <property type="evidence" value="ECO:0007669"/>
    <property type="project" value="TreeGrafter"/>
</dbReference>
<dbReference type="Gene3D" id="3.40.20.10">
    <property type="entry name" value="Severin"/>
    <property type="match status" value="3"/>
</dbReference>
<evidence type="ECO:0000256" key="11">
    <source>
        <dbReference type="ARBA" id="ARBA00069496"/>
    </source>
</evidence>
<keyword evidence="6" id="KW-0677">Repeat</keyword>
<dbReference type="GO" id="GO:0030016">
    <property type="term" value="C:myofibril"/>
    <property type="evidence" value="ECO:0007669"/>
    <property type="project" value="TreeGrafter"/>
</dbReference>
<name>A0A8S4BL95_9TELE</name>
<keyword evidence="8" id="KW-0206">Cytoskeleton</keyword>
<evidence type="ECO:0000256" key="13">
    <source>
        <dbReference type="SAM" id="MobiDB-lite"/>
    </source>
</evidence>
<evidence type="ECO:0000313" key="15">
    <source>
        <dbReference type="EMBL" id="CAG5980945.1"/>
    </source>
</evidence>
<evidence type="ECO:0000313" key="16">
    <source>
        <dbReference type="Proteomes" id="UP000677803"/>
    </source>
</evidence>
<comment type="function">
    <text evidence="10">Actin-binding protein involved in motile and morphological processes. Inhibits actin polymerization, likely by sequestering G-actin.</text>
</comment>
<evidence type="ECO:0000256" key="12">
    <source>
        <dbReference type="SAM" id="Coils"/>
    </source>
</evidence>
<evidence type="ECO:0000256" key="1">
    <source>
        <dbReference type="ARBA" id="ARBA00004245"/>
    </source>
</evidence>
<dbReference type="PANTHER" id="PTHR13759:SF9">
    <property type="entry name" value="TWINFILIN-2"/>
    <property type="match status" value="1"/>
</dbReference>
<evidence type="ECO:0000256" key="7">
    <source>
        <dbReference type="ARBA" id="ARBA00023203"/>
    </source>
</evidence>
<organism evidence="15 16">
    <name type="scientific">Menidia menidia</name>
    <name type="common">Atlantic silverside</name>
    <dbReference type="NCBI Taxonomy" id="238744"/>
    <lineage>
        <taxon>Eukaryota</taxon>
        <taxon>Metazoa</taxon>
        <taxon>Chordata</taxon>
        <taxon>Craniata</taxon>
        <taxon>Vertebrata</taxon>
        <taxon>Euteleostomi</taxon>
        <taxon>Actinopterygii</taxon>
        <taxon>Neopterygii</taxon>
        <taxon>Teleostei</taxon>
        <taxon>Neoteleostei</taxon>
        <taxon>Acanthomorphata</taxon>
        <taxon>Ovalentaria</taxon>
        <taxon>Atherinomorphae</taxon>
        <taxon>Atheriniformes</taxon>
        <taxon>Atherinopsidae</taxon>
        <taxon>Menidiinae</taxon>
        <taxon>Menidia</taxon>
    </lineage>
</organism>
<dbReference type="InterPro" id="IPR028458">
    <property type="entry name" value="Twinfilin"/>
</dbReference>
<dbReference type="PANTHER" id="PTHR13759">
    <property type="entry name" value="TWINFILIN"/>
    <property type="match status" value="1"/>
</dbReference>
<dbReference type="SUPFAM" id="SSF55753">
    <property type="entry name" value="Actin depolymerizing proteins"/>
    <property type="match status" value="2"/>
</dbReference>
<dbReference type="CDD" id="cd11284">
    <property type="entry name" value="ADF_Twf-C_like"/>
    <property type="match status" value="1"/>
</dbReference>
<dbReference type="EMBL" id="CAJRST010033334">
    <property type="protein sequence ID" value="CAG5980945.1"/>
    <property type="molecule type" value="Genomic_DNA"/>
</dbReference>
<comment type="subcellular location">
    <subcellularLocation>
        <location evidence="2">Cytoplasm</location>
        <location evidence="2">Cell cortex</location>
    </subcellularLocation>
    <subcellularLocation>
        <location evidence="1">Cytoplasm</location>
        <location evidence="1">Cytoskeleton</location>
    </subcellularLocation>
    <subcellularLocation>
        <location evidence="3">Cytoplasm</location>
        <location evidence="3">Perinuclear region</location>
    </subcellularLocation>
</comment>
<dbReference type="InterPro" id="IPR029006">
    <property type="entry name" value="ADF-H/Gelsolin-like_dom_sf"/>
</dbReference>
<evidence type="ECO:0000256" key="10">
    <source>
        <dbReference type="ARBA" id="ARBA00056419"/>
    </source>
</evidence>
<feature type="domain" description="ADF-H" evidence="14">
    <location>
        <begin position="199"/>
        <end position="335"/>
    </location>
</feature>
<comment type="subunit">
    <text evidence="9">Interacts with G-actin; ADP-actin form.</text>
</comment>
<evidence type="ECO:0000256" key="8">
    <source>
        <dbReference type="ARBA" id="ARBA00023212"/>
    </source>
</evidence>
<dbReference type="PROSITE" id="PS51263">
    <property type="entry name" value="ADF_H"/>
    <property type="match status" value="2"/>
</dbReference>
<evidence type="ECO:0000256" key="5">
    <source>
        <dbReference type="ARBA" id="ARBA00022490"/>
    </source>
</evidence>
<dbReference type="OrthoDB" id="10006997at2759"/>
<proteinExistence type="inferred from homology"/>
<evidence type="ECO:0000256" key="9">
    <source>
        <dbReference type="ARBA" id="ARBA00038532"/>
    </source>
</evidence>
<dbReference type="GO" id="GO:0003785">
    <property type="term" value="F:actin monomer binding"/>
    <property type="evidence" value="ECO:0007669"/>
    <property type="project" value="TreeGrafter"/>
</dbReference>
<dbReference type="GO" id="GO:0010976">
    <property type="term" value="P:positive regulation of neuron projection development"/>
    <property type="evidence" value="ECO:0007669"/>
    <property type="project" value="TreeGrafter"/>
</dbReference>
<dbReference type="Proteomes" id="UP000677803">
    <property type="component" value="Unassembled WGS sequence"/>
</dbReference>
<feature type="region of interest" description="Disordered" evidence="13">
    <location>
        <begin position="345"/>
        <end position="371"/>
    </location>
</feature>
<evidence type="ECO:0000256" key="3">
    <source>
        <dbReference type="ARBA" id="ARBA00004556"/>
    </source>
</evidence>
<dbReference type="CDD" id="cd11285">
    <property type="entry name" value="ADF_Twf-N_like"/>
    <property type="match status" value="1"/>
</dbReference>
<dbReference type="GO" id="GO:0030042">
    <property type="term" value="P:actin filament depolymerization"/>
    <property type="evidence" value="ECO:0007669"/>
    <property type="project" value="TreeGrafter"/>
</dbReference>
<dbReference type="GO" id="GO:0005884">
    <property type="term" value="C:actin filament"/>
    <property type="evidence" value="ECO:0007669"/>
    <property type="project" value="TreeGrafter"/>
</dbReference>
<keyword evidence="12" id="KW-0175">Coiled coil</keyword>
<protein>
    <recommendedName>
        <fullName evidence="11">Twinfilin</fullName>
    </recommendedName>
</protein>
<dbReference type="FunFam" id="3.40.20.10:FF:000042">
    <property type="entry name" value="Actin depolymerizing protein"/>
    <property type="match status" value="1"/>
</dbReference>
<sequence length="371" mass="43054">MSHQTGINATSELKEFLARARGGSIRIMKIIIRNEELVLDSCREPAQSWDKDYDQFLLPLLTPQQPCYILYRLDSQNAQGYEWIFIAWSPDQSPVRLEMMNVLSFSFISAIKIKMLVRQKMMYAATRATLKKEFGGGHIKDEMFGTVEDDLCFQGYLRHNSSCSSPVPLTQAEQELQRIRVTEVTMEFGLDKRAQTLQGLAFPLQEEAKRALQQLKQKRINYIQLRLDVEKETIELVHTKPTETHELPFRIPTDSPRYHFFVFKHSHQGQLQEALVFIYSMPGYTCSIKERMLYSSCKNRLLDEVERDYQLEVTKKMETDSGDGLTEDFLYEEVHPMEHTLKQAFAKPRGPGGKRGNKRLIKGVGENWEEN</sequence>
<dbReference type="GO" id="GO:0005938">
    <property type="term" value="C:cell cortex"/>
    <property type="evidence" value="ECO:0007669"/>
    <property type="project" value="UniProtKB-SubCell"/>
</dbReference>
<evidence type="ECO:0000256" key="6">
    <source>
        <dbReference type="ARBA" id="ARBA00022737"/>
    </source>
</evidence>
<dbReference type="AlphaFoldDB" id="A0A8S4BL95"/>
<dbReference type="GO" id="GO:0010591">
    <property type="term" value="P:regulation of lamellipodium assembly"/>
    <property type="evidence" value="ECO:0007669"/>
    <property type="project" value="TreeGrafter"/>
</dbReference>
<reference evidence="15" key="1">
    <citation type="submission" date="2021-05" db="EMBL/GenBank/DDBJ databases">
        <authorList>
            <person name="Tigano A."/>
        </authorList>
    </citation>
    <scope>NUCLEOTIDE SEQUENCE</scope>
</reference>
<dbReference type="InterPro" id="IPR002108">
    <property type="entry name" value="ADF-H"/>
</dbReference>
<dbReference type="FunFam" id="3.40.20.10:FF:000007">
    <property type="entry name" value="Twinfilin-1 isoform 1"/>
    <property type="match status" value="1"/>
</dbReference>
<keyword evidence="5" id="KW-0963">Cytoplasm</keyword>
<comment type="similarity">
    <text evidence="4">Belongs to the actin-binding proteins ADF family. Twinfilin subfamily.</text>
</comment>
<dbReference type="Pfam" id="PF00241">
    <property type="entry name" value="Cofilin_ADF"/>
    <property type="match status" value="2"/>
</dbReference>
<comment type="caution">
    <text evidence="15">The sequence shown here is derived from an EMBL/GenBank/DDBJ whole genome shotgun (WGS) entry which is preliminary data.</text>
</comment>
<evidence type="ECO:0000256" key="2">
    <source>
        <dbReference type="ARBA" id="ARBA00004544"/>
    </source>
</evidence>
<dbReference type="GO" id="GO:0051016">
    <property type="term" value="P:barbed-end actin filament capping"/>
    <property type="evidence" value="ECO:0007669"/>
    <property type="project" value="TreeGrafter"/>
</dbReference>
<feature type="domain" description="ADF-H" evidence="14">
    <location>
        <begin position="1"/>
        <end position="161"/>
    </location>
</feature>
<feature type="coiled-coil region" evidence="12">
    <location>
        <begin position="205"/>
        <end position="232"/>
    </location>
</feature>
<keyword evidence="7" id="KW-0009">Actin-binding</keyword>
<keyword evidence="16" id="KW-1185">Reference proteome</keyword>
<evidence type="ECO:0000259" key="14">
    <source>
        <dbReference type="PROSITE" id="PS51263"/>
    </source>
</evidence>
<dbReference type="SMART" id="SM00102">
    <property type="entry name" value="ADF"/>
    <property type="match status" value="2"/>
</dbReference>